<reference evidence="2 3" key="1">
    <citation type="journal article" date="2019" name="Genome Biol. Evol.">
        <title>Insights into the evolution of the New World diploid cottons (Gossypium, subgenus Houzingenia) based on genome sequencing.</title>
        <authorList>
            <person name="Grover C.E."/>
            <person name="Arick M.A. 2nd"/>
            <person name="Thrash A."/>
            <person name="Conover J.L."/>
            <person name="Sanders W.S."/>
            <person name="Peterson D.G."/>
            <person name="Frelichowski J.E."/>
            <person name="Scheffler J.A."/>
            <person name="Scheffler B.E."/>
            <person name="Wendel J.F."/>
        </authorList>
    </citation>
    <scope>NUCLEOTIDE SEQUENCE [LARGE SCALE GENOMIC DNA]</scope>
    <source>
        <strain evidence="2">5</strain>
        <tissue evidence="2">Leaf</tissue>
    </source>
</reference>
<accession>A0A7J9BHS5</accession>
<feature type="region of interest" description="Disordered" evidence="1">
    <location>
        <begin position="83"/>
        <end position="113"/>
    </location>
</feature>
<protein>
    <recommendedName>
        <fullName evidence="4">Retrotransposon gag domain-containing protein</fullName>
    </recommendedName>
</protein>
<proteinExistence type="predicted"/>
<dbReference type="AlphaFoldDB" id="A0A7J9BHS5"/>
<organism evidence="2 3">
    <name type="scientific">Gossypium gossypioides</name>
    <name type="common">Mexican cotton</name>
    <name type="synonym">Selera gossypioides</name>
    <dbReference type="NCBI Taxonomy" id="34282"/>
    <lineage>
        <taxon>Eukaryota</taxon>
        <taxon>Viridiplantae</taxon>
        <taxon>Streptophyta</taxon>
        <taxon>Embryophyta</taxon>
        <taxon>Tracheophyta</taxon>
        <taxon>Spermatophyta</taxon>
        <taxon>Magnoliopsida</taxon>
        <taxon>eudicotyledons</taxon>
        <taxon>Gunneridae</taxon>
        <taxon>Pentapetalae</taxon>
        <taxon>rosids</taxon>
        <taxon>malvids</taxon>
        <taxon>Malvales</taxon>
        <taxon>Malvaceae</taxon>
        <taxon>Malvoideae</taxon>
        <taxon>Gossypium</taxon>
    </lineage>
</organism>
<dbReference type="OrthoDB" id="994996at2759"/>
<feature type="non-terminal residue" evidence="2">
    <location>
        <position position="1"/>
    </location>
</feature>
<name>A0A7J9BHS5_GOSGO</name>
<sequence>YAEKEARAKLFRLTQQGTVREYVRAFSELILQISDLSEKEAFYWFEDRLKLWAKHELRRQGITELTAMAEVESFVELGLMKDKFKSSKPNGKGNSERNREEDKEGHSDDDNSI</sequence>
<dbReference type="EMBL" id="JABEZY010000003">
    <property type="protein sequence ID" value="MBA0735701.1"/>
    <property type="molecule type" value="Genomic_DNA"/>
</dbReference>
<feature type="compositionally biased region" description="Basic and acidic residues" evidence="1">
    <location>
        <begin position="94"/>
        <end position="113"/>
    </location>
</feature>
<evidence type="ECO:0008006" key="4">
    <source>
        <dbReference type="Google" id="ProtNLM"/>
    </source>
</evidence>
<feature type="non-terminal residue" evidence="2">
    <location>
        <position position="113"/>
    </location>
</feature>
<dbReference type="Proteomes" id="UP000593579">
    <property type="component" value="Unassembled WGS sequence"/>
</dbReference>
<gene>
    <name evidence="2" type="ORF">Gogos_019522</name>
</gene>
<evidence type="ECO:0000313" key="3">
    <source>
        <dbReference type="Proteomes" id="UP000593579"/>
    </source>
</evidence>
<evidence type="ECO:0000256" key="1">
    <source>
        <dbReference type="SAM" id="MobiDB-lite"/>
    </source>
</evidence>
<keyword evidence="3" id="KW-1185">Reference proteome</keyword>
<evidence type="ECO:0000313" key="2">
    <source>
        <dbReference type="EMBL" id="MBA0735701.1"/>
    </source>
</evidence>
<comment type="caution">
    <text evidence="2">The sequence shown here is derived from an EMBL/GenBank/DDBJ whole genome shotgun (WGS) entry which is preliminary data.</text>
</comment>